<accession>W6Q963</accession>
<dbReference type="Gene3D" id="3.30.9.10">
    <property type="entry name" value="D-Amino Acid Oxidase, subunit A, domain 2"/>
    <property type="match status" value="1"/>
</dbReference>
<dbReference type="Gene3D" id="3.50.50.60">
    <property type="entry name" value="FAD/NAD(P)-binding domain"/>
    <property type="match status" value="1"/>
</dbReference>
<name>W6Q963_PENRF</name>
<dbReference type="OrthoDB" id="4367671at2759"/>
<reference evidence="1" key="1">
    <citation type="journal article" date="2014" name="Nat. Commun.">
        <title>Multiple recent horizontal transfers of a large genomic region in cheese making fungi.</title>
        <authorList>
            <person name="Cheeseman K."/>
            <person name="Ropars J."/>
            <person name="Renault P."/>
            <person name="Dupont J."/>
            <person name="Gouzy J."/>
            <person name="Branca A."/>
            <person name="Abraham A.L."/>
            <person name="Ceppi M."/>
            <person name="Conseiller E."/>
            <person name="Debuchy R."/>
            <person name="Malagnac F."/>
            <person name="Goarin A."/>
            <person name="Silar P."/>
            <person name="Lacoste S."/>
            <person name="Sallet E."/>
            <person name="Bensimon A."/>
            <person name="Giraud T."/>
            <person name="Brygoo Y."/>
        </authorList>
    </citation>
    <scope>NUCLEOTIDE SEQUENCE [LARGE SCALE GENOMIC DNA]</scope>
    <source>
        <strain evidence="1">FM164</strain>
    </source>
</reference>
<dbReference type="Proteomes" id="UP000030686">
    <property type="component" value="Unassembled WGS sequence"/>
</dbReference>
<dbReference type="AlphaFoldDB" id="W6Q963"/>
<organism evidence="1 2">
    <name type="scientific">Penicillium roqueforti (strain FM164)</name>
    <dbReference type="NCBI Taxonomy" id="1365484"/>
    <lineage>
        <taxon>Eukaryota</taxon>
        <taxon>Fungi</taxon>
        <taxon>Dikarya</taxon>
        <taxon>Ascomycota</taxon>
        <taxon>Pezizomycotina</taxon>
        <taxon>Eurotiomycetes</taxon>
        <taxon>Eurotiomycetidae</taxon>
        <taxon>Eurotiales</taxon>
        <taxon>Aspergillaceae</taxon>
        <taxon>Penicillium</taxon>
    </lineage>
</organism>
<proteinExistence type="predicted"/>
<dbReference type="OMA" id="CCTTDIP"/>
<evidence type="ECO:0000313" key="2">
    <source>
        <dbReference type="Proteomes" id="UP000030686"/>
    </source>
</evidence>
<keyword evidence="2" id="KW-1185">Reference proteome</keyword>
<gene>
    <name evidence="1" type="ORF">PROQFM164_S01g000081</name>
</gene>
<dbReference type="InterPro" id="IPR036188">
    <property type="entry name" value="FAD/NAD-bd_sf"/>
</dbReference>
<sequence length="122" mass="13920">MAGFMDLFPHLASRDFEKAGICCTTDIPTGDFIFDSPLEHKPLFIATGGSVHAFKFLPAFREYIVGSFQLRLSRELLDKWKFPTQSRGRFQEIFRGDGRRGGPERRELTAQELGTFDPALKY</sequence>
<dbReference type="EMBL" id="HG792015">
    <property type="protein sequence ID" value="CDM26272.1"/>
    <property type="molecule type" value="Genomic_DNA"/>
</dbReference>
<protein>
    <submittedName>
        <fullName evidence="1">Genomic scaffold, ProqFM164S01</fullName>
    </submittedName>
</protein>
<dbReference type="STRING" id="1365484.W6Q963"/>
<evidence type="ECO:0000313" key="1">
    <source>
        <dbReference type="EMBL" id="CDM26272.1"/>
    </source>
</evidence>